<accession>A0ABU5ZS02</accession>
<comment type="caution">
    <text evidence="4">The sequence shown here is derived from an EMBL/GenBank/DDBJ whole genome shotgun (WGS) entry which is preliminary data.</text>
</comment>
<keyword evidence="1" id="KW-0479">Metal-binding</keyword>
<dbReference type="RefSeq" id="WP_324178772.1">
    <property type="nucleotide sequence ID" value="NZ_BAABAW010000003.1"/>
</dbReference>
<protein>
    <submittedName>
        <fullName evidence="4">Sugar isomerase</fullName>
    </submittedName>
</protein>
<dbReference type="InterPro" id="IPR036237">
    <property type="entry name" value="Xyl_isomerase-like_sf"/>
</dbReference>
<proteinExistence type="predicted"/>
<dbReference type="PANTHER" id="PTHR30268">
    <property type="entry name" value="L-RHAMNOSE ISOMERASE"/>
    <property type="match status" value="1"/>
</dbReference>
<dbReference type="InterPro" id="IPR050337">
    <property type="entry name" value="L-rhamnose_isomerase"/>
</dbReference>
<evidence type="ECO:0000256" key="1">
    <source>
        <dbReference type="ARBA" id="ARBA00022723"/>
    </source>
</evidence>
<dbReference type="SUPFAM" id="SSF51658">
    <property type="entry name" value="Xylose isomerase-like"/>
    <property type="match status" value="1"/>
</dbReference>
<organism evidence="4 5">
    <name type="scientific">Aquimarina gracilis</name>
    <dbReference type="NCBI Taxonomy" id="874422"/>
    <lineage>
        <taxon>Bacteria</taxon>
        <taxon>Pseudomonadati</taxon>
        <taxon>Bacteroidota</taxon>
        <taxon>Flavobacteriia</taxon>
        <taxon>Flavobacteriales</taxon>
        <taxon>Flavobacteriaceae</taxon>
        <taxon>Aquimarina</taxon>
    </lineage>
</organism>
<dbReference type="Gene3D" id="3.20.20.150">
    <property type="entry name" value="Divalent-metal-dependent TIM barrel enzymes"/>
    <property type="match status" value="1"/>
</dbReference>
<sequence>MKIDKNKIIDLNKDIETKHLIQLDSIANQLQHKDIDGQDIIKKLKIFQVAIPSWALGAGGTRFGRFSFGGEPASLEQKIDDIGIINTLTNTAGAVSLHIPWDIPKDYNGIKEKAASYNIVFDAVNSNTFQDQPDANESYKFGSLSNINKAGREQAIQHNIEVINIGKKLGSKSITVWLADGANFPGQNNFQKALKNTQDSLQQIYQSLPNDWKMFIEYKPYEPNFYSTVIQDWGTALMLAESCGDRAYTLVDLGHHLPNTNIEQIVATLLYKGKLGGFHFNDSKYGDDDLTVGSIKPYTLFLIFNELVYGMENNPQNPDLAWMIDASHNAKDPLEDLIQSLEAILIAYAQALLVDQNKLREAQEAQDIVTCQEILQDAYRTDVRPLVRESRLQAYAAIDPLATYRALNVRKNLIKERGKKSTATGL</sequence>
<evidence type="ECO:0000313" key="5">
    <source>
        <dbReference type="Proteomes" id="UP001327027"/>
    </source>
</evidence>
<dbReference type="GO" id="GO:0016853">
    <property type="term" value="F:isomerase activity"/>
    <property type="evidence" value="ECO:0007669"/>
    <property type="project" value="UniProtKB-KW"/>
</dbReference>
<evidence type="ECO:0000256" key="2">
    <source>
        <dbReference type="ARBA" id="ARBA00023211"/>
    </source>
</evidence>
<reference evidence="4 5" key="1">
    <citation type="journal article" date="2013" name="Int. J. Syst. Evol. Microbiol.">
        <title>Aquimarina gracilis sp. nov., isolated from the gut microflora of a mussel, Mytilus coruscus, and emended description of Aquimarina spongiae.</title>
        <authorList>
            <person name="Park S.C."/>
            <person name="Choe H.N."/>
            <person name="Baik K.S."/>
            <person name="Seong C.N."/>
        </authorList>
    </citation>
    <scope>NUCLEOTIDE SEQUENCE [LARGE SCALE GENOMIC DNA]</scope>
    <source>
        <strain evidence="4 5">PSC32</strain>
    </source>
</reference>
<gene>
    <name evidence="4" type="ORF">U6A24_04645</name>
</gene>
<dbReference type="Proteomes" id="UP001327027">
    <property type="component" value="Unassembled WGS sequence"/>
</dbReference>
<keyword evidence="5" id="KW-1185">Reference proteome</keyword>
<keyword evidence="3 4" id="KW-0413">Isomerase</keyword>
<dbReference type="EMBL" id="JAYKLX010000002">
    <property type="protein sequence ID" value="MEB3344734.1"/>
    <property type="molecule type" value="Genomic_DNA"/>
</dbReference>
<evidence type="ECO:0000313" key="4">
    <source>
        <dbReference type="EMBL" id="MEB3344734.1"/>
    </source>
</evidence>
<dbReference type="PANTHER" id="PTHR30268:SF0">
    <property type="entry name" value="L-RHAMNOSE ISOMERASE"/>
    <property type="match status" value="1"/>
</dbReference>
<evidence type="ECO:0000256" key="3">
    <source>
        <dbReference type="ARBA" id="ARBA00023235"/>
    </source>
</evidence>
<name>A0ABU5ZS02_9FLAO</name>
<keyword evidence="2" id="KW-0464">Manganese</keyword>